<evidence type="ECO:0000259" key="1">
    <source>
        <dbReference type="Pfam" id="PF01048"/>
    </source>
</evidence>
<dbReference type="Proteomes" id="UP000016960">
    <property type="component" value="Unassembled WGS sequence"/>
</dbReference>
<dbReference type="InterPro" id="IPR000845">
    <property type="entry name" value="Nucleoside_phosphorylase_d"/>
</dbReference>
<dbReference type="Gene3D" id="3.40.50.1580">
    <property type="entry name" value="Nucleoside phosphorylase domain"/>
    <property type="match status" value="1"/>
</dbReference>
<reference evidence="2 3" key="1">
    <citation type="submission" date="2013-05" db="EMBL/GenBank/DDBJ databases">
        <title>Draft genome sequence of Rubidibacter lacunae KORDI 51-2.</title>
        <authorList>
            <person name="Choi D.H."/>
            <person name="Noh J.H."/>
            <person name="Kwon K.-K."/>
            <person name="Lee J.-H."/>
            <person name="Ryu J.-Y."/>
        </authorList>
    </citation>
    <scope>NUCLEOTIDE SEQUENCE [LARGE SCALE GENOMIC DNA]</scope>
    <source>
        <strain evidence="2 3">KORDI 51-2</strain>
    </source>
</reference>
<dbReference type="PATRIC" id="fig|582515.4.peg.3845"/>
<dbReference type="EMBL" id="ASSJ01000081">
    <property type="protein sequence ID" value="ERN40135.1"/>
    <property type="molecule type" value="Genomic_DNA"/>
</dbReference>
<comment type="caution">
    <text evidence="2">The sequence shown here is derived from an EMBL/GenBank/DDBJ whole genome shotgun (WGS) entry which is preliminary data.</text>
</comment>
<keyword evidence="3" id="KW-1185">Reference proteome</keyword>
<name>U5DKB6_9CHRO</name>
<dbReference type="OrthoDB" id="529685at2"/>
<dbReference type="RefSeq" id="WP_022609034.1">
    <property type="nucleotide sequence ID" value="NZ_ASSJ01000081.1"/>
</dbReference>
<organism evidence="2 3">
    <name type="scientific">Rubidibacter lacunae KORDI 51-2</name>
    <dbReference type="NCBI Taxonomy" id="582515"/>
    <lineage>
        <taxon>Bacteria</taxon>
        <taxon>Bacillati</taxon>
        <taxon>Cyanobacteriota</taxon>
        <taxon>Cyanophyceae</taxon>
        <taxon>Oscillatoriophycideae</taxon>
        <taxon>Chroococcales</taxon>
        <taxon>Aphanothecaceae</taxon>
        <taxon>Rubidibacter</taxon>
    </lineage>
</organism>
<dbReference type="InterPro" id="IPR035994">
    <property type="entry name" value="Nucleoside_phosphorylase_sf"/>
</dbReference>
<accession>U5DKB6</accession>
<sequence>MTASPALPISAILVPQGAEYCAVRRGLPRASAPVAIAVPAGSEAIARFVRAHPLPTSGSLLLVGLCGSLSPDLPVGTAVLYRDCRDRDRTLACDRVLTARLQAQLPAAAISSGYTADRVICSVAEKQALRAEFGTDVVDMEGSGLLAALPNRSIAMLRAVSDGCDRDLPDLSRAIDASGQLQPLTVAAELLRQPVASVRFALAATRALSALTDAVACVFAS</sequence>
<dbReference type="GO" id="GO:0003824">
    <property type="term" value="F:catalytic activity"/>
    <property type="evidence" value="ECO:0007669"/>
    <property type="project" value="InterPro"/>
</dbReference>
<dbReference type="AlphaFoldDB" id="U5DKB6"/>
<gene>
    <name evidence="2" type="ORF">KR51_00034240</name>
</gene>
<dbReference type="SUPFAM" id="SSF53167">
    <property type="entry name" value="Purine and uridine phosphorylases"/>
    <property type="match status" value="1"/>
</dbReference>
<dbReference type="Pfam" id="PF01048">
    <property type="entry name" value="PNP_UDP_1"/>
    <property type="match status" value="1"/>
</dbReference>
<protein>
    <submittedName>
        <fullName evidence="2">Phosphorylase superfamily</fullName>
    </submittedName>
</protein>
<dbReference type="eggNOG" id="COG0775">
    <property type="taxonomic scope" value="Bacteria"/>
</dbReference>
<dbReference type="STRING" id="582515.KR51_00034240"/>
<proteinExistence type="predicted"/>
<feature type="domain" description="Nucleoside phosphorylase" evidence="1">
    <location>
        <begin position="41"/>
        <end position="167"/>
    </location>
</feature>
<dbReference type="InParanoid" id="U5DKB6"/>
<evidence type="ECO:0000313" key="2">
    <source>
        <dbReference type="EMBL" id="ERN40135.1"/>
    </source>
</evidence>
<evidence type="ECO:0000313" key="3">
    <source>
        <dbReference type="Proteomes" id="UP000016960"/>
    </source>
</evidence>
<dbReference type="GO" id="GO:0009116">
    <property type="term" value="P:nucleoside metabolic process"/>
    <property type="evidence" value="ECO:0007669"/>
    <property type="project" value="InterPro"/>
</dbReference>